<keyword evidence="1" id="KW-0805">Transcription regulation</keyword>
<evidence type="ECO:0000256" key="1">
    <source>
        <dbReference type="ARBA" id="ARBA00023015"/>
    </source>
</evidence>
<keyword evidence="3" id="KW-0804">Transcription</keyword>
<name>A0ABT4U397_9ACTN</name>
<dbReference type="Pfam" id="PF00440">
    <property type="entry name" value="TetR_N"/>
    <property type="match status" value="1"/>
</dbReference>
<dbReference type="Proteomes" id="UP001527866">
    <property type="component" value="Unassembled WGS sequence"/>
</dbReference>
<evidence type="ECO:0000256" key="4">
    <source>
        <dbReference type="PROSITE-ProRule" id="PRU00335"/>
    </source>
</evidence>
<dbReference type="InterPro" id="IPR009057">
    <property type="entry name" value="Homeodomain-like_sf"/>
</dbReference>
<dbReference type="RefSeq" id="WP_270685887.1">
    <property type="nucleotide sequence ID" value="NZ_JAQFWQ010000029.1"/>
</dbReference>
<evidence type="ECO:0000259" key="5">
    <source>
        <dbReference type="PROSITE" id="PS50977"/>
    </source>
</evidence>
<feature type="DNA-binding region" description="H-T-H motif" evidence="4">
    <location>
        <begin position="30"/>
        <end position="49"/>
    </location>
</feature>
<dbReference type="InterPro" id="IPR001647">
    <property type="entry name" value="HTH_TetR"/>
</dbReference>
<dbReference type="Pfam" id="PF13305">
    <property type="entry name" value="TetR_C_33"/>
    <property type="match status" value="1"/>
</dbReference>
<evidence type="ECO:0000313" key="6">
    <source>
        <dbReference type="EMBL" id="MDA2811432.1"/>
    </source>
</evidence>
<dbReference type="InterPro" id="IPR025996">
    <property type="entry name" value="MT1864/Rv1816-like_C"/>
</dbReference>
<comment type="caution">
    <text evidence="6">The sequence shown here is derived from an EMBL/GenBank/DDBJ whole genome shotgun (WGS) entry which is preliminary data.</text>
</comment>
<dbReference type="PRINTS" id="PR00455">
    <property type="entry name" value="HTHTETR"/>
</dbReference>
<dbReference type="PANTHER" id="PTHR30055:SF234">
    <property type="entry name" value="HTH-TYPE TRANSCRIPTIONAL REGULATOR BETI"/>
    <property type="match status" value="1"/>
</dbReference>
<gene>
    <name evidence="6" type="ORF">O4J56_12385</name>
</gene>
<sequence length="205" mass="22274">MIPGRTPDTRERLIRAAWDLLGEGGPGAVTLRGVGARVGVSRTAPYRHFADKDALLRAVAEQAFRALGDRMRTAAREADDTPSVLRVVLLAYIDFASEHTEQYRLMFGEWVIAQKRAEGDAGGPLHTAALSLFELCAGMLAQGQREGVIRQGDPADLALLTWSTVHGLMTFALSGHLEAKERGARTEVERLVGEVVEGLMARRGN</sequence>
<feature type="domain" description="HTH tetR-type" evidence="5">
    <location>
        <begin position="7"/>
        <end position="67"/>
    </location>
</feature>
<protein>
    <submittedName>
        <fullName evidence="6">TetR/AcrR family transcriptional regulator</fullName>
    </submittedName>
</protein>
<accession>A0ABT4U397</accession>
<dbReference type="SUPFAM" id="SSF46689">
    <property type="entry name" value="Homeodomain-like"/>
    <property type="match status" value="1"/>
</dbReference>
<evidence type="ECO:0000256" key="3">
    <source>
        <dbReference type="ARBA" id="ARBA00023163"/>
    </source>
</evidence>
<dbReference type="InterPro" id="IPR050109">
    <property type="entry name" value="HTH-type_TetR-like_transc_reg"/>
</dbReference>
<evidence type="ECO:0000313" key="7">
    <source>
        <dbReference type="Proteomes" id="UP001527866"/>
    </source>
</evidence>
<dbReference type="EMBL" id="JAQFWQ010000029">
    <property type="protein sequence ID" value="MDA2811432.1"/>
    <property type="molecule type" value="Genomic_DNA"/>
</dbReference>
<dbReference type="PANTHER" id="PTHR30055">
    <property type="entry name" value="HTH-TYPE TRANSCRIPTIONAL REGULATOR RUTR"/>
    <property type="match status" value="1"/>
</dbReference>
<keyword evidence="2 4" id="KW-0238">DNA-binding</keyword>
<dbReference type="InterPro" id="IPR036271">
    <property type="entry name" value="Tet_transcr_reg_TetR-rel_C_sf"/>
</dbReference>
<organism evidence="6 7">
    <name type="scientific">Nocardiopsis endophytica</name>
    <dbReference type="NCBI Taxonomy" id="3018445"/>
    <lineage>
        <taxon>Bacteria</taxon>
        <taxon>Bacillati</taxon>
        <taxon>Actinomycetota</taxon>
        <taxon>Actinomycetes</taxon>
        <taxon>Streptosporangiales</taxon>
        <taxon>Nocardiopsidaceae</taxon>
        <taxon>Nocardiopsis</taxon>
    </lineage>
</organism>
<reference evidence="6 7" key="1">
    <citation type="submission" date="2023-01" db="EMBL/GenBank/DDBJ databases">
        <title>Draft genome sequence of Nocardiopsis sp. RSe5-2 isolated from halophytes.</title>
        <authorList>
            <person name="Duangmal K."/>
            <person name="Chantavorakit T."/>
        </authorList>
    </citation>
    <scope>NUCLEOTIDE SEQUENCE [LARGE SCALE GENOMIC DNA]</scope>
    <source>
        <strain evidence="6 7">RSe5-2</strain>
    </source>
</reference>
<proteinExistence type="predicted"/>
<dbReference type="SUPFAM" id="SSF48498">
    <property type="entry name" value="Tetracyclin repressor-like, C-terminal domain"/>
    <property type="match status" value="1"/>
</dbReference>
<dbReference type="Gene3D" id="1.10.357.10">
    <property type="entry name" value="Tetracycline Repressor, domain 2"/>
    <property type="match status" value="1"/>
</dbReference>
<evidence type="ECO:0000256" key="2">
    <source>
        <dbReference type="ARBA" id="ARBA00023125"/>
    </source>
</evidence>
<keyword evidence="7" id="KW-1185">Reference proteome</keyword>
<dbReference type="PROSITE" id="PS50977">
    <property type="entry name" value="HTH_TETR_2"/>
    <property type="match status" value="1"/>
</dbReference>